<dbReference type="EMBL" id="JAEUGD010000043">
    <property type="protein sequence ID" value="MBL6447400.1"/>
    <property type="molecule type" value="Genomic_DNA"/>
</dbReference>
<accession>A0A937FWE9</accession>
<name>A0A937FWE9_9BACT</name>
<keyword evidence="2" id="KW-1185">Reference proteome</keyword>
<comment type="caution">
    <text evidence="1">The sequence shown here is derived from an EMBL/GenBank/DDBJ whole genome shotgun (WGS) entry which is preliminary data.</text>
</comment>
<proteinExistence type="predicted"/>
<gene>
    <name evidence="1" type="ORF">JMN32_13870</name>
</gene>
<dbReference type="Proteomes" id="UP000614216">
    <property type="component" value="Unassembled WGS sequence"/>
</dbReference>
<dbReference type="RefSeq" id="WP_202856937.1">
    <property type="nucleotide sequence ID" value="NZ_JAEUGD010000043.1"/>
</dbReference>
<sequence length="241" mass="26982">MLKKTLILLSILAVAAFMLYSWYDKPLPEGVEGPEAELLADKMLKAVNFEAWDSTVAVKWSFYRGHDFLWDKKRDLVEVKWDDMRVLLNTNSQSGKAFQGGILLSGNEAIDALQMAWEYFTNDSFWLAAPFKARDPGTKRSIVKTEHGDALLVQYTSGGVTPGDSYLWLLNEDGLPVAWKLWVKIIPLGGMKFSWDGWQTYTTGARISSFHHGVVNVEVSGVELAMSAADLNNGHDPFAEM</sequence>
<evidence type="ECO:0000313" key="2">
    <source>
        <dbReference type="Proteomes" id="UP000614216"/>
    </source>
</evidence>
<evidence type="ECO:0000313" key="1">
    <source>
        <dbReference type="EMBL" id="MBL6447400.1"/>
    </source>
</evidence>
<protein>
    <submittedName>
        <fullName evidence="1">Uncharacterized protein</fullName>
    </submittedName>
</protein>
<organism evidence="1 2">
    <name type="scientific">Fulvivirga marina</name>
    <dbReference type="NCBI Taxonomy" id="2494733"/>
    <lineage>
        <taxon>Bacteria</taxon>
        <taxon>Pseudomonadati</taxon>
        <taxon>Bacteroidota</taxon>
        <taxon>Cytophagia</taxon>
        <taxon>Cytophagales</taxon>
        <taxon>Fulvivirgaceae</taxon>
        <taxon>Fulvivirga</taxon>
    </lineage>
</organism>
<dbReference type="AlphaFoldDB" id="A0A937FWE9"/>
<reference evidence="1" key="1">
    <citation type="submission" date="2021-01" db="EMBL/GenBank/DDBJ databases">
        <title>Fulvivirga kasyanovii gen. nov., sp nov., a novel member of the phylum Bacteroidetes isolated from seawater in a mussel farm.</title>
        <authorList>
            <person name="Zhao L.-H."/>
            <person name="Wang Z.-J."/>
        </authorList>
    </citation>
    <scope>NUCLEOTIDE SEQUENCE</scope>
    <source>
        <strain evidence="1">29W222</strain>
    </source>
</reference>